<evidence type="ECO:0000256" key="1">
    <source>
        <dbReference type="SAM" id="MobiDB-lite"/>
    </source>
</evidence>
<organism evidence="2 3">
    <name type="scientific">Pleurodeles waltl</name>
    <name type="common">Iberian ribbed newt</name>
    <dbReference type="NCBI Taxonomy" id="8319"/>
    <lineage>
        <taxon>Eukaryota</taxon>
        <taxon>Metazoa</taxon>
        <taxon>Chordata</taxon>
        <taxon>Craniata</taxon>
        <taxon>Vertebrata</taxon>
        <taxon>Euteleostomi</taxon>
        <taxon>Amphibia</taxon>
        <taxon>Batrachia</taxon>
        <taxon>Caudata</taxon>
        <taxon>Salamandroidea</taxon>
        <taxon>Salamandridae</taxon>
        <taxon>Pleurodelinae</taxon>
        <taxon>Pleurodeles</taxon>
    </lineage>
</organism>
<protein>
    <submittedName>
        <fullName evidence="2">Uncharacterized protein</fullName>
    </submittedName>
</protein>
<evidence type="ECO:0000313" key="2">
    <source>
        <dbReference type="EMBL" id="KAJ1133387.1"/>
    </source>
</evidence>
<sequence length="56" mass="5819">PNTSSWAGMQGASLRCPLCAFLKSQTGIRVERATSSASGHRTGCKGPRAVRLGTAE</sequence>
<evidence type="ECO:0000313" key="3">
    <source>
        <dbReference type="Proteomes" id="UP001066276"/>
    </source>
</evidence>
<comment type="caution">
    <text evidence="2">The sequence shown here is derived from an EMBL/GenBank/DDBJ whole genome shotgun (WGS) entry which is preliminary data.</text>
</comment>
<proteinExistence type="predicted"/>
<dbReference type="EMBL" id="JANPWB010000011">
    <property type="protein sequence ID" value="KAJ1133387.1"/>
    <property type="molecule type" value="Genomic_DNA"/>
</dbReference>
<accession>A0AAV7Q1D8</accession>
<dbReference type="AlphaFoldDB" id="A0AAV7Q1D8"/>
<name>A0AAV7Q1D8_PLEWA</name>
<dbReference type="Proteomes" id="UP001066276">
    <property type="component" value="Chromosome 7"/>
</dbReference>
<gene>
    <name evidence="2" type="ORF">NDU88_011682</name>
</gene>
<feature type="non-terminal residue" evidence="2">
    <location>
        <position position="1"/>
    </location>
</feature>
<feature type="region of interest" description="Disordered" evidence="1">
    <location>
        <begin position="32"/>
        <end position="56"/>
    </location>
</feature>
<feature type="non-terminal residue" evidence="2">
    <location>
        <position position="56"/>
    </location>
</feature>
<keyword evidence="3" id="KW-1185">Reference proteome</keyword>
<reference evidence="2" key="1">
    <citation type="journal article" date="2022" name="bioRxiv">
        <title>Sequencing and chromosome-scale assembly of the giantPleurodeles waltlgenome.</title>
        <authorList>
            <person name="Brown T."/>
            <person name="Elewa A."/>
            <person name="Iarovenko S."/>
            <person name="Subramanian E."/>
            <person name="Araus A.J."/>
            <person name="Petzold A."/>
            <person name="Susuki M."/>
            <person name="Suzuki K.-i.T."/>
            <person name="Hayashi T."/>
            <person name="Toyoda A."/>
            <person name="Oliveira C."/>
            <person name="Osipova E."/>
            <person name="Leigh N.D."/>
            <person name="Simon A."/>
            <person name="Yun M.H."/>
        </authorList>
    </citation>
    <scope>NUCLEOTIDE SEQUENCE</scope>
    <source>
        <strain evidence="2">20211129_DDA</strain>
        <tissue evidence="2">Liver</tissue>
    </source>
</reference>